<dbReference type="InterPro" id="IPR006311">
    <property type="entry name" value="TAT_signal"/>
</dbReference>
<keyword evidence="1" id="KW-0732">Signal</keyword>
<dbReference type="Pfam" id="PF01261">
    <property type="entry name" value="AP_endonuc_2"/>
    <property type="match status" value="1"/>
</dbReference>
<feature type="signal peptide" evidence="1">
    <location>
        <begin position="1"/>
        <end position="31"/>
    </location>
</feature>
<organism evidence="3 4">
    <name type="scientific">Chitinophaga niastensis</name>
    <dbReference type="NCBI Taxonomy" id="536980"/>
    <lineage>
        <taxon>Bacteria</taxon>
        <taxon>Pseudomonadati</taxon>
        <taxon>Bacteroidota</taxon>
        <taxon>Chitinophagia</taxon>
        <taxon>Chitinophagales</taxon>
        <taxon>Chitinophagaceae</taxon>
        <taxon>Chitinophaga</taxon>
    </lineage>
</organism>
<dbReference type="GO" id="GO:0016853">
    <property type="term" value="F:isomerase activity"/>
    <property type="evidence" value="ECO:0007669"/>
    <property type="project" value="UniProtKB-KW"/>
</dbReference>
<proteinExistence type="predicted"/>
<dbReference type="PROSITE" id="PS51318">
    <property type="entry name" value="TAT"/>
    <property type="match status" value="1"/>
</dbReference>
<feature type="domain" description="Xylose isomerase-like TIM barrel" evidence="2">
    <location>
        <begin position="59"/>
        <end position="224"/>
    </location>
</feature>
<accession>A0A2P8HF14</accession>
<sequence length="310" mass="35031">MDNNRRNFIKQSTVLGSALCLSTLPAFNALANTAAGEGFRLIILATNWGYNGSIDAFCDAAKKAGYDGIEIWWPTDSNAQQELFAALNKHQLQVGYLCAGYDSDYTKHATQFETMLKAATAANKQKPLYINCHSGRDYFTFEQNCALIDMTLRISKQSGVPVYHETHRSRMLFAAHVARQFIAAKPDLRLTLDISHWCNVHETLLHDQAETVAKALDRASHIHARIGHQEGPQVNDPRAPEWENAVKAHFGWWDIVVQRHQAAGKPLTILTEFGPADYLPTLPYTRQPVADQWDINVYMMNQLKQRYSKK</sequence>
<dbReference type="Gene3D" id="3.20.20.150">
    <property type="entry name" value="Divalent-metal-dependent TIM barrel enzymes"/>
    <property type="match status" value="1"/>
</dbReference>
<feature type="chain" id="PRO_5015204113" evidence="1">
    <location>
        <begin position="32"/>
        <end position="310"/>
    </location>
</feature>
<evidence type="ECO:0000313" key="4">
    <source>
        <dbReference type="Proteomes" id="UP000240971"/>
    </source>
</evidence>
<keyword evidence="4" id="KW-1185">Reference proteome</keyword>
<dbReference type="InterPro" id="IPR013022">
    <property type="entry name" value="Xyl_isomerase-like_TIM-brl"/>
</dbReference>
<evidence type="ECO:0000256" key="1">
    <source>
        <dbReference type="SAM" id="SignalP"/>
    </source>
</evidence>
<dbReference type="AlphaFoldDB" id="A0A2P8HF14"/>
<gene>
    <name evidence="3" type="ORF">CLV51_105200</name>
</gene>
<evidence type="ECO:0000313" key="3">
    <source>
        <dbReference type="EMBL" id="PSL44827.1"/>
    </source>
</evidence>
<dbReference type="InterPro" id="IPR036237">
    <property type="entry name" value="Xyl_isomerase-like_sf"/>
</dbReference>
<keyword evidence="3" id="KW-0413">Isomerase</keyword>
<dbReference type="OrthoDB" id="2555274at2"/>
<dbReference type="RefSeq" id="WP_106530262.1">
    <property type="nucleotide sequence ID" value="NZ_PYAW01000005.1"/>
</dbReference>
<evidence type="ECO:0000259" key="2">
    <source>
        <dbReference type="Pfam" id="PF01261"/>
    </source>
</evidence>
<comment type="caution">
    <text evidence="3">The sequence shown here is derived from an EMBL/GenBank/DDBJ whole genome shotgun (WGS) entry which is preliminary data.</text>
</comment>
<dbReference type="SUPFAM" id="SSF51658">
    <property type="entry name" value="Xylose isomerase-like"/>
    <property type="match status" value="1"/>
</dbReference>
<reference evidence="3 4" key="1">
    <citation type="submission" date="2018-03" db="EMBL/GenBank/DDBJ databases">
        <title>Genomic Encyclopedia of Archaeal and Bacterial Type Strains, Phase II (KMG-II): from individual species to whole genera.</title>
        <authorList>
            <person name="Goeker M."/>
        </authorList>
    </citation>
    <scope>NUCLEOTIDE SEQUENCE [LARGE SCALE GENOMIC DNA]</scope>
    <source>
        <strain evidence="3 4">DSM 24859</strain>
    </source>
</reference>
<dbReference type="EMBL" id="PYAW01000005">
    <property type="protein sequence ID" value="PSL44827.1"/>
    <property type="molecule type" value="Genomic_DNA"/>
</dbReference>
<dbReference type="Proteomes" id="UP000240971">
    <property type="component" value="Unassembled WGS sequence"/>
</dbReference>
<protein>
    <submittedName>
        <fullName evidence="3">Sugar phosphate isomerase/epimerase</fullName>
    </submittedName>
</protein>
<name>A0A2P8HF14_CHINA</name>